<evidence type="ECO:0000256" key="5">
    <source>
        <dbReference type="ARBA" id="ARBA00022723"/>
    </source>
</evidence>
<dbReference type="STRING" id="80966.ENSAPOP00000020313"/>
<dbReference type="Proteomes" id="UP000257200">
    <property type="component" value="Unplaced"/>
</dbReference>
<comment type="similarity">
    <text evidence="4">Belongs to the CDIP1/LITAF family.</text>
</comment>
<name>A0A3Q1FSU7_9TELE</name>
<dbReference type="RefSeq" id="XP_022050825.1">
    <property type="nucleotide sequence ID" value="XM_022195133.2"/>
</dbReference>
<keyword evidence="8" id="KW-1133">Transmembrane helix</keyword>
<dbReference type="SMART" id="SM00714">
    <property type="entry name" value="LITAF"/>
    <property type="match status" value="1"/>
</dbReference>
<comment type="subcellular location">
    <subcellularLocation>
        <location evidence="1">Endosome membrane</location>
        <topology evidence="1">Peripheral membrane protein</topology>
        <orientation evidence="1">Cytoplasmic side</orientation>
    </subcellularLocation>
    <subcellularLocation>
        <location evidence="2">Late endosome membrane</location>
    </subcellularLocation>
    <subcellularLocation>
        <location evidence="3">Lysosome membrane</location>
        <topology evidence="3">Peripheral membrane protein</topology>
        <orientation evidence="3">Cytoplasmic side</orientation>
    </subcellularLocation>
</comment>
<dbReference type="InterPro" id="IPR006629">
    <property type="entry name" value="LITAF"/>
</dbReference>
<evidence type="ECO:0000313" key="11">
    <source>
        <dbReference type="Proteomes" id="UP000257200"/>
    </source>
</evidence>
<dbReference type="PROSITE" id="PS51837">
    <property type="entry name" value="LITAF"/>
    <property type="match status" value="1"/>
</dbReference>
<dbReference type="GO" id="GO:0005634">
    <property type="term" value="C:nucleus"/>
    <property type="evidence" value="ECO:0007669"/>
    <property type="project" value="TreeGrafter"/>
</dbReference>
<dbReference type="OrthoDB" id="4713066at2759"/>
<dbReference type="PANTHER" id="PTHR23292:SF35">
    <property type="entry name" value="LITAF DOMAIN-CONTAINING PROTEIN"/>
    <property type="match status" value="1"/>
</dbReference>
<keyword evidence="6" id="KW-0862">Zinc</keyword>
<dbReference type="GeneID" id="110951870"/>
<keyword evidence="7 8" id="KW-0472">Membrane</keyword>
<dbReference type="Pfam" id="PF10601">
    <property type="entry name" value="zf-LITAF-like"/>
    <property type="match status" value="1"/>
</dbReference>
<dbReference type="GO" id="GO:0008270">
    <property type="term" value="F:zinc ion binding"/>
    <property type="evidence" value="ECO:0007669"/>
    <property type="project" value="TreeGrafter"/>
</dbReference>
<reference evidence="10" key="2">
    <citation type="submission" date="2025-09" db="UniProtKB">
        <authorList>
            <consortium name="Ensembl"/>
        </authorList>
    </citation>
    <scope>IDENTIFICATION</scope>
</reference>
<dbReference type="InterPro" id="IPR037519">
    <property type="entry name" value="LITAF_fam"/>
</dbReference>
<evidence type="ECO:0000256" key="4">
    <source>
        <dbReference type="ARBA" id="ARBA00005975"/>
    </source>
</evidence>
<proteinExistence type="inferred from homology"/>
<dbReference type="InParanoid" id="A0A3Q1FSU7"/>
<accession>A0A3Q1FSU7</accession>
<evidence type="ECO:0000313" key="10">
    <source>
        <dbReference type="Ensembl" id="ENSAPOP00000020313.1"/>
    </source>
</evidence>
<evidence type="ECO:0000256" key="3">
    <source>
        <dbReference type="ARBA" id="ARBA00004630"/>
    </source>
</evidence>
<feature type="transmembrane region" description="Helical" evidence="8">
    <location>
        <begin position="179"/>
        <end position="202"/>
    </location>
</feature>
<dbReference type="PANTHER" id="PTHR23292">
    <property type="entry name" value="LIPOPOLYSACCHARIDE-INDUCED TUMOR NECROSIS FACTOR-ALPHA FACTOR"/>
    <property type="match status" value="1"/>
</dbReference>
<dbReference type="GeneTree" id="ENSGT00940000163474"/>
<sequence>MQCDLYGIRLEQRRKFAATMTSSDSELNDLSTELKHASLKMQQLLERKKILCIFKELRNRAEFGQTEEAFSNQREIDSIDVSLKQLSDKKAELQTTYDNILSAKEMTSKKKVSFSSDQKIEPIVDVCGSDVFYVEAPPTFAAPTVILDLENLPPHPCRTQCPECRQFIMTETFSSVSSLTWLTCLLTAFMGCIAGCCLIPFCTDSFKSTTHRCPNCRTSIKTLKKL</sequence>
<dbReference type="Ensembl" id="ENSAPOT00000030422.1">
    <property type="protein sequence ID" value="ENSAPOP00000020313.1"/>
    <property type="gene ID" value="ENSAPOG00000023853.1"/>
</dbReference>
<keyword evidence="11" id="KW-1185">Reference proteome</keyword>
<feature type="domain" description="LITAF" evidence="9">
    <location>
        <begin position="141"/>
        <end position="225"/>
    </location>
</feature>
<protein>
    <submittedName>
        <fullName evidence="10">Uncharacterized LOC110951870</fullName>
    </submittedName>
</protein>
<evidence type="ECO:0000256" key="1">
    <source>
        <dbReference type="ARBA" id="ARBA00004125"/>
    </source>
</evidence>
<dbReference type="GO" id="GO:0098560">
    <property type="term" value="C:cytoplasmic side of late endosome membrane"/>
    <property type="evidence" value="ECO:0007669"/>
    <property type="project" value="TreeGrafter"/>
</dbReference>
<evidence type="ECO:0000259" key="9">
    <source>
        <dbReference type="PROSITE" id="PS51837"/>
    </source>
</evidence>
<evidence type="ECO:0000256" key="2">
    <source>
        <dbReference type="ARBA" id="ARBA00004414"/>
    </source>
</evidence>
<evidence type="ECO:0000256" key="8">
    <source>
        <dbReference type="SAM" id="Phobius"/>
    </source>
</evidence>
<keyword evidence="5" id="KW-0479">Metal-binding</keyword>
<keyword evidence="8" id="KW-0812">Transmembrane</keyword>
<evidence type="ECO:0000256" key="6">
    <source>
        <dbReference type="ARBA" id="ARBA00022833"/>
    </source>
</evidence>
<reference evidence="10" key="1">
    <citation type="submission" date="2025-08" db="UniProtKB">
        <authorList>
            <consortium name="Ensembl"/>
        </authorList>
    </citation>
    <scope>IDENTIFICATION</scope>
</reference>
<evidence type="ECO:0000256" key="7">
    <source>
        <dbReference type="ARBA" id="ARBA00023136"/>
    </source>
</evidence>
<organism evidence="10 11">
    <name type="scientific">Acanthochromis polyacanthus</name>
    <name type="common">spiny chromis</name>
    <dbReference type="NCBI Taxonomy" id="80966"/>
    <lineage>
        <taxon>Eukaryota</taxon>
        <taxon>Metazoa</taxon>
        <taxon>Chordata</taxon>
        <taxon>Craniata</taxon>
        <taxon>Vertebrata</taxon>
        <taxon>Euteleostomi</taxon>
        <taxon>Actinopterygii</taxon>
        <taxon>Neopterygii</taxon>
        <taxon>Teleostei</taxon>
        <taxon>Neoteleostei</taxon>
        <taxon>Acanthomorphata</taxon>
        <taxon>Ovalentaria</taxon>
        <taxon>Pomacentridae</taxon>
        <taxon>Acanthochromis</taxon>
    </lineage>
</organism>
<dbReference type="AlphaFoldDB" id="A0A3Q1FSU7"/>
<dbReference type="GO" id="GO:0098574">
    <property type="term" value="C:cytoplasmic side of lysosomal membrane"/>
    <property type="evidence" value="ECO:0007669"/>
    <property type="project" value="TreeGrafter"/>
</dbReference>